<evidence type="ECO:0000256" key="3">
    <source>
        <dbReference type="ARBA" id="ARBA00022723"/>
    </source>
</evidence>
<comment type="subcellular location">
    <subcellularLocation>
        <location evidence="1">Cytoplasm</location>
    </subcellularLocation>
</comment>
<dbReference type="GO" id="GO:0000146">
    <property type="term" value="F:microfilament motor activity"/>
    <property type="evidence" value="ECO:0007669"/>
    <property type="project" value="InterPro"/>
</dbReference>
<dbReference type="GO" id="GO:0072673">
    <property type="term" value="P:lamellipodium morphogenesis"/>
    <property type="evidence" value="ECO:0007669"/>
    <property type="project" value="TreeGrafter"/>
</dbReference>
<dbReference type="PROSITE" id="PS50238">
    <property type="entry name" value="RHOGAP"/>
    <property type="match status" value="1"/>
</dbReference>
<name>A0A2G9S1J1_AQUCT</name>
<dbReference type="GO" id="GO:0046872">
    <property type="term" value="F:metal ion binding"/>
    <property type="evidence" value="ECO:0007669"/>
    <property type="project" value="UniProtKB-KW"/>
</dbReference>
<evidence type="ECO:0000256" key="2">
    <source>
        <dbReference type="ARBA" id="ARBA00022490"/>
    </source>
</evidence>
<dbReference type="GO" id="GO:0030048">
    <property type="term" value="P:actin filament-based movement"/>
    <property type="evidence" value="ECO:0007669"/>
    <property type="project" value="TreeGrafter"/>
</dbReference>
<evidence type="ECO:0000256" key="1">
    <source>
        <dbReference type="ARBA" id="ARBA00004496"/>
    </source>
</evidence>
<evidence type="ECO:0000256" key="4">
    <source>
        <dbReference type="ARBA" id="ARBA00022833"/>
    </source>
</evidence>
<dbReference type="EMBL" id="KV929703">
    <property type="protein sequence ID" value="PIO34019.1"/>
    <property type="molecule type" value="Genomic_DNA"/>
</dbReference>
<dbReference type="GO" id="GO:0005884">
    <property type="term" value="C:actin filament"/>
    <property type="evidence" value="ECO:0007669"/>
    <property type="project" value="TreeGrafter"/>
</dbReference>
<reference evidence="8" key="1">
    <citation type="journal article" date="2017" name="Nat. Commun.">
        <title>The North American bullfrog draft genome provides insight into hormonal regulation of long noncoding RNA.</title>
        <authorList>
            <person name="Hammond S.A."/>
            <person name="Warren R.L."/>
            <person name="Vandervalk B.P."/>
            <person name="Kucuk E."/>
            <person name="Khan H."/>
            <person name="Gibb E.A."/>
            <person name="Pandoh P."/>
            <person name="Kirk H."/>
            <person name="Zhao Y."/>
            <person name="Jones M."/>
            <person name="Mungall A.J."/>
            <person name="Coope R."/>
            <person name="Pleasance S."/>
            <person name="Moore R.A."/>
            <person name="Holt R.A."/>
            <person name="Round J.M."/>
            <person name="Ohora S."/>
            <person name="Walle B.V."/>
            <person name="Veldhoen N."/>
            <person name="Helbing C.C."/>
            <person name="Birol I."/>
        </authorList>
    </citation>
    <scope>NUCLEOTIDE SEQUENCE [LARGE SCALE GENOMIC DNA]</scope>
</reference>
<accession>A0A2G9S1J1</accession>
<keyword evidence="2" id="KW-0963">Cytoplasm</keyword>
<dbReference type="GO" id="GO:0001726">
    <property type="term" value="C:ruffle"/>
    <property type="evidence" value="ECO:0007669"/>
    <property type="project" value="TreeGrafter"/>
</dbReference>
<dbReference type="GO" id="GO:0005524">
    <property type="term" value="F:ATP binding"/>
    <property type="evidence" value="ECO:0007669"/>
    <property type="project" value="TreeGrafter"/>
</dbReference>
<dbReference type="GO" id="GO:0005737">
    <property type="term" value="C:cytoplasm"/>
    <property type="evidence" value="ECO:0007669"/>
    <property type="project" value="UniProtKB-SubCell"/>
</dbReference>
<dbReference type="InterPro" id="IPR002219">
    <property type="entry name" value="PKC_DAG/PE"/>
</dbReference>
<dbReference type="GO" id="GO:0016887">
    <property type="term" value="F:ATP hydrolysis activity"/>
    <property type="evidence" value="ECO:0007669"/>
    <property type="project" value="TreeGrafter"/>
</dbReference>
<protein>
    <recommendedName>
        <fullName evidence="9">Rho-GAP domain-containing protein</fullName>
    </recommendedName>
</protein>
<dbReference type="InterPro" id="IPR008936">
    <property type="entry name" value="Rho_GTPase_activation_prot"/>
</dbReference>
<organism evidence="7 8">
    <name type="scientific">Aquarana catesbeiana</name>
    <name type="common">American bullfrog</name>
    <name type="synonym">Rana catesbeiana</name>
    <dbReference type="NCBI Taxonomy" id="8400"/>
    <lineage>
        <taxon>Eukaryota</taxon>
        <taxon>Metazoa</taxon>
        <taxon>Chordata</taxon>
        <taxon>Craniata</taxon>
        <taxon>Vertebrata</taxon>
        <taxon>Euteleostomi</taxon>
        <taxon>Amphibia</taxon>
        <taxon>Batrachia</taxon>
        <taxon>Anura</taxon>
        <taxon>Neobatrachia</taxon>
        <taxon>Ranoidea</taxon>
        <taxon>Ranidae</taxon>
        <taxon>Aquarana</taxon>
    </lineage>
</organism>
<feature type="domain" description="Rho-GAP" evidence="6">
    <location>
        <begin position="45"/>
        <end position="128"/>
    </location>
</feature>
<dbReference type="Proteomes" id="UP000228934">
    <property type="component" value="Unassembled WGS sequence"/>
</dbReference>
<dbReference type="PANTHER" id="PTHR46184:SF2">
    <property type="entry name" value="UNCONVENTIONAL MYOSIN-IXB"/>
    <property type="match status" value="1"/>
</dbReference>
<dbReference type="SUPFAM" id="SSF57889">
    <property type="entry name" value="Cysteine-rich domain"/>
    <property type="match status" value="1"/>
</dbReference>
<dbReference type="PANTHER" id="PTHR46184">
    <property type="entry name" value="UNCONVENTIONAL MYOSIN-IXB-LIKE PROTEIN"/>
    <property type="match status" value="1"/>
</dbReference>
<keyword evidence="8" id="KW-1185">Reference proteome</keyword>
<dbReference type="Pfam" id="PF00620">
    <property type="entry name" value="RhoGAP"/>
    <property type="match status" value="1"/>
</dbReference>
<gene>
    <name evidence="7" type="ORF">AB205_0104680</name>
</gene>
<keyword evidence="3" id="KW-0479">Metal-binding</keyword>
<dbReference type="OrthoDB" id="437889at2759"/>
<evidence type="ECO:0000313" key="8">
    <source>
        <dbReference type="Proteomes" id="UP000228934"/>
    </source>
</evidence>
<dbReference type="InterPro" id="IPR000198">
    <property type="entry name" value="RhoGAP_dom"/>
</dbReference>
<dbReference type="InterPro" id="IPR046349">
    <property type="entry name" value="C1-like_sf"/>
</dbReference>
<evidence type="ECO:0008006" key="9">
    <source>
        <dbReference type="Google" id="ProtNLM"/>
    </source>
</evidence>
<feature type="domain" description="Phorbol-ester/DAG-type" evidence="5">
    <location>
        <begin position="1"/>
        <end position="26"/>
    </location>
</feature>
<dbReference type="GO" id="GO:0051015">
    <property type="term" value="F:actin filament binding"/>
    <property type="evidence" value="ECO:0007669"/>
    <property type="project" value="TreeGrafter"/>
</dbReference>
<keyword evidence="4" id="KW-0862">Zinc</keyword>
<proteinExistence type="predicted"/>
<dbReference type="InterPro" id="IPR046987">
    <property type="entry name" value="Myo9"/>
</dbReference>
<dbReference type="Gene3D" id="3.30.60.20">
    <property type="match status" value="1"/>
</dbReference>
<evidence type="ECO:0000313" key="7">
    <source>
        <dbReference type="EMBL" id="PIO34019.1"/>
    </source>
</evidence>
<dbReference type="PROSITE" id="PS50081">
    <property type="entry name" value="ZF_DAG_PE_2"/>
    <property type="match status" value="1"/>
</dbReference>
<dbReference type="GO" id="GO:0035556">
    <property type="term" value="P:intracellular signal transduction"/>
    <property type="evidence" value="ECO:0007669"/>
    <property type="project" value="InterPro"/>
</dbReference>
<dbReference type="GO" id="GO:0030027">
    <property type="term" value="C:lamellipodium"/>
    <property type="evidence" value="ECO:0007669"/>
    <property type="project" value="TreeGrafter"/>
</dbReference>
<evidence type="ECO:0000259" key="6">
    <source>
        <dbReference type="PROSITE" id="PS50238"/>
    </source>
</evidence>
<dbReference type="Gene3D" id="1.10.555.10">
    <property type="entry name" value="Rho GTPase activation protein"/>
    <property type="match status" value="1"/>
</dbReference>
<dbReference type="AlphaFoldDB" id="A0A2G9S1J1"/>
<dbReference type="GO" id="GO:0005096">
    <property type="term" value="F:GTPase activator activity"/>
    <property type="evidence" value="ECO:0007669"/>
    <property type="project" value="InterPro"/>
</dbReference>
<sequence length="128" mass="14142">MEKAYLCSACKTICHKKCLSKIQYRCAPAGVKSNQGNHHFGVHMADLTEIATVPVVMEVLLEYLEMHGLYTEGIYRKSGAANCMRELKTSLEKVTQQQVCSYSTFTVTLVTPAVRPSLAASYLAFVST</sequence>
<dbReference type="SUPFAM" id="SSF48350">
    <property type="entry name" value="GTPase activation domain, GAP"/>
    <property type="match status" value="1"/>
</dbReference>
<evidence type="ECO:0000259" key="5">
    <source>
        <dbReference type="PROSITE" id="PS50081"/>
    </source>
</evidence>